<evidence type="ECO:0000313" key="6">
    <source>
        <dbReference type="Proteomes" id="UP001500359"/>
    </source>
</evidence>
<dbReference type="PANTHER" id="PTHR44858:SF1">
    <property type="entry name" value="UDP-N-ACETYLGLUCOSAMINE--PEPTIDE N-ACETYLGLUCOSAMINYLTRANSFERASE SPINDLY-RELATED"/>
    <property type="match status" value="1"/>
</dbReference>
<dbReference type="Pfam" id="PF13181">
    <property type="entry name" value="TPR_8"/>
    <property type="match status" value="1"/>
</dbReference>
<gene>
    <name evidence="5" type="ORF">GCM10009114_35080</name>
</gene>
<feature type="repeat" description="TPR" evidence="3">
    <location>
        <begin position="358"/>
        <end position="391"/>
    </location>
</feature>
<dbReference type="Gene3D" id="1.25.40.10">
    <property type="entry name" value="Tetratricopeptide repeat domain"/>
    <property type="match status" value="2"/>
</dbReference>
<keyword evidence="4" id="KW-0812">Transmembrane</keyword>
<feature type="transmembrane region" description="Helical" evidence="4">
    <location>
        <begin position="90"/>
        <end position="111"/>
    </location>
</feature>
<keyword evidence="4" id="KW-1133">Transmembrane helix</keyword>
<keyword evidence="2 3" id="KW-0802">TPR repeat</keyword>
<name>A0ABN1LSQ3_9ALTE</name>
<feature type="transmembrane region" description="Helical" evidence="4">
    <location>
        <begin position="21"/>
        <end position="39"/>
    </location>
</feature>
<dbReference type="InterPro" id="IPR050498">
    <property type="entry name" value="Ycf3"/>
</dbReference>
<dbReference type="SMART" id="SM00028">
    <property type="entry name" value="TPR"/>
    <property type="match status" value="5"/>
</dbReference>
<evidence type="ECO:0000256" key="4">
    <source>
        <dbReference type="SAM" id="Phobius"/>
    </source>
</evidence>
<evidence type="ECO:0000256" key="2">
    <source>
        <dbReference type="ARBA" id="ARBA00022803"/>
    </source>
</evidence>
<dbReference type="EMBL" id="BAAAFD010000015">
    <property type="protein sequence ID" value="GAA0859885.1"/>
    <property type="molecule type" value="Genomic_DNA"/>
</dbReference>
<keyword evidence="1" id="KW-0677">Repeat</keyword>
<dbReference type="InterPro" id="IPR011990">
    <property type="entry name" value="TPR-like_helical_dom_sf"/>
</dbReference>
<evidence type="ECO:0000313" key="5">
    <source>
        <dbReference type="EMBL" id="GAA0859885.1"/>
    </source>
</evidence>
<proteinExistence type="predicted"/>
<dbReference type="PROSITE" id="PS50005">
    <property type="entry name" value="TPR"/>
    <property type="match status" value="1"/>
</dbReference>
<dbReference type="SUPFAM" id="SSF48452">
    <property type="entry name" value="TPR-like"/>
    <property type="match status" value="1"/>
</dbReference>
<evidence type="ECO:0000256" key="3">
    <source>
        <dbReference type="PROSITE-ProRule" id="PRU00339"/>
    </source>
</evidence>
<dbReference type="Proteomes" id="UP001500359">
    <property type="component" value="Unassembled WGS sequence"/>
</dbReference>
<organism evidence="5 6">
    <name type="scientific">Aliiglaciecola litoralis</name>
    <dbReference type="NCBI Taxonomy" id="582857"/>
    <lineage>
        <taxon>Bacteria</taxon>
        <taxon>Pseudomonadati</taxon>
        <taxon>Pseudomonadota</taxon>
        <taxon>Gammaproteobacteria</taxon>
        <taxon>Alteromonadales</taxon>
        <taxon>Alteromonadaceae</taxon>
        <taxon>Aliiglaciecola</taxon>
    </lineage>
</organism>
<keyword evidence="6" id="KW-1185">Reference proteome</keyword>
<keyword evidence="4" id="KW-0472">Membrane</keyword>
<sequence>MLKTFVSELRRRNVLPTIVPYIGLIWLLLQVVSVIQPMLNWSPLVSTFTAITLFAGFPVVLYLSWYFNFTLQGLEPIGDADSGAISEFGAFKWLILLVITFGSGSLGYLYFGEVKQQIVKREEGISQVISANSIAVLPFRDQSPDQDQAYITEGLTEELTALLGKSSSMKVAAASSTFALVEQNLTPMDIGRRLNVDTLVTGSLRVTGNKLKIRTELIESASGMTLWTQTFSREFEDIFAVEEEISRSIVNLLEDRYIEVGQVTNDAKTASTDAYVMYLKGREQYRKQTTESIKQARKYFEQAIALDPEYVTAFVALADTILLLEKGQSRFGILDTDIAISLADQQLSKALIREQNDARAYAIQGKLFELRQDFDAAISSLDKAISINPSLAVAYMWKFLIQKKVNQHSAALASISKAYELDPASISTIYNYGMELTFRGRFDEAKQVFDNLLTSYPQSPYGHAGLATYSFMRGELADTLIHWQHAMHLSPQNSAYESHYLNTLVTLRMAEQLDQDTDDPFYDASILIIENNIEQLFADLEFQIKAYPDDPWIKFELAWYKLLFAQPQRGIELLLQASNGFSEQDRFQMPMCSPAIEIAWALKQTDKEEESNAIIAKCKELSRLASENGLIDSFNDHLAARIAALEGDIDAVALHLNRAIEHGWREWWTQRDPILQGLPQTPEIQALFETIESDITKQRAKAKALLSRAATQKQQTKAQ</sequence>
<protein>
    <recommendedName>
        <fullName evidence="7">TolB amino-terminal domain-containing protein</fullName>
    </recommendedName>
</protein>
<evidence type="ECO:0000256" key="1">
    <source>
        <dbReference type="ARBA" id="ARBA00022737"/>
    </source>
</evidence>
<dbReference type="Gene3D" id="3.40.50.10070">
    <property type="entry name" value="TolB, N-terminal domain"/>
    <property type="match status" value="1"/>
</dbReference>
<evidence type="ECO:0008006" key="7">
    <source>
        <dbReference type="Google" id="ProtNLM"/>
    </source>
</evidence>
<comment type="caution">
    <text evidence="5">The sequence shown here is derived from an EMBL/GenBank/DDBJ whole genome shotgun (WGS) entry which is preliminary data.</text>
</comment>
<reference evidence="5 6" key="1">
    <citation type="journal article" date="2019" name="Int. J. Syst. Evol. Microbiol.">
        <title>The Global Catalogue of Microorganisms (GCM) 10K type strain sequencing project: providing services to taxonomists for standard genome sequencing and annotation.</title>
        <authorList>
            <consortium name="The Broad Institute Genomics Platform"/>
            <consortium name="The Broad Institute Genome Sequencing Center for Infectious Disease"/>
            <person name="Wu L."/>
            <person name="Ma J."/>
        </authorList>
    </citation>
    <scope>NUCLEOTIDE SEQUENCE [LARGE SCALE GENOMIC DNA]</scope>
    <source>
        <strain evidence="5 6">JCM 15896</strain>
    </source>
</reference>
<dbReference type="RefSeq" id="WP_343862350.1">
    <property type="nucleotide sequence ID" value="NZ_BAAAFD010000015.1"/>
</dbReference>
<dbReference type="PANTHER" id="PTHR44858">
    <property type="entry name" value="TETRATRICOPEPTIDE REPEAT PROTEIN 6"/>
    <property type="match status" value="1"/>
</dbReference>
<accession>A0ABN1LSQ3</accession>
<feature type="transmembrane region" description="Helical" evidence="4">
    <location>
        <begin position="45"/>
        <end position="69"/>
    </location>
</feature>
<dbReference type="InterPro" id="IPR019734">
    <property type="entry name" value="TPR_rpt"/>
</dbReference>